<reference evidence="1 2" key="1">
    <citation type="submission" date="2019-03" db="EMBL/GenBank/DDBJ databases">
        <title>First draft genome of Liparis tanakae, snailfish: a comprehensive survey of snailfish specific genes.</title>
        <authorList>
            <person name="Kim W."/>
            <person name="Song I."/>
            <person name="Jeong J.-H."/>
            <person name="Kim D."/>
            <person name="Kim S."/>
            <person name="Ryu S."/>
            <person name="Song J.Y."/>
            <person name="Lee S.K."/>
        </authorList>
    </citation>
    <scope>NUCLEOTIDE SEQUENCE [LARGE SCALE GENOMIC DNA]</scope>
    <source>
        <tissue evidence="1">Muscle</tissue>
    </source>
</reference>
<dbReference type="AlphaFoldDB" id="A0A4Z2G1G2"/>
<gene>
    <name evidence="1" type="ORF">EYF80_042447</name>
</gene>
<protein>
    <submittedName>
        <fullName evidence="1">Uncharacterized protein</fullName>
    </submittedName>
</protein>
<dbReference type="OrthoDB" id="10522690at2759"/>
<proteinExistence type="predicted"/>
<evidence type="ECO:0000313" key="2">
    <source>
        <dbReference type="Proteomes" id="UP000314294"/>
    </source>
</evidence>
<sequence>MLSRETAGVGFGVAERDVAVEVDLLVIPDELEDRDVEAAGERHAVLRHADGVVLDVRTPAEGQRDGVAQHMLTMRMSWFSSAPSTKTPTKRVSRVLSTTSPSLYGFRYDEFL</sequence>
<evidence type="ECO:0000313" key="1">
    <source>
        <dbReference type="EMBL" id="TNN47359.1"/>
    </source>
</evidence>
<dbReference type="EMBL" id="SRLO01000746">
    <property type="protein sequence ID" value="TNN47359.1"/>
    <property type="molecule type" value="Genomic_DNA"/>
</dbReference>
<comment type="caution">
    <text evidence="1">The sequence shown here is derived from an EMBL/GenBank/DDBJ whole genome shotgun (WGS) entry which is preliminary data.</text>
</comment>
<keyword evidence="2" id="KW-1185">Reference proteome</keyword>
<name>A0A4Z2G1G2_9TELE</name>
<accession>A0A4Z2G1G2</accession>
<dbReference type="Proteomes" id="UP000314294">
    <property type="component" value="Unassembled WGS sequence"/>
</dbReference>
<organism evidence="1 2">
    <name type="scientific">Liparis tanakae</name>
    <name type="common">Tanaka's snailfish</name>
    <dbReference type="NCBI Taxonomy" id="230148"/>
    <lineage>
        <taxon>Eukaryota</taxon>
        <taxon>Metazoa</taxon>
        <taxon>Chordata</taxon>
        <taxon>Craniata</taxon>
        <taxon>Vertebrata</taxon>
        <taxon>Euteleostomi</taxon>
        <taxon>Actinopterygii</taxon>
        <taxon>Neopterygii</taxon>
        <taxon>Teleostei</taxon>
        <taxon>Neoteleostei</taxon>
        <taxon>Acanthomorphata</taxon>
        <taxon>Eupercaria</taxon>
        <taxon>Perciformes</taxon>
        <taxon>Cottioidei</taxon>
        <taxon>Cottales</taxon>
        <taxon>Liparidae</taxon>
        <taxon>Liparis</taxon>
    </lineage>
</organism>